<keyword evidence="3 7" id="KW-0288">FMN</keyword>
<evidence type="ECO:0000313" key="10">
    <source>
        <dbReference type="Proteomes" id="UP000245539"/>
    </source>
</evidence>
<dbReference type="GO" id="GO:0005886">
    <property type="term" value="C:plasma membrane"/>
    <property type="evidence" value="ECO:0007669"/>
    <property type="project" value="TreeGrafter"/>
</dbReference>
<proteinExistence type="inferred from homology"/>
<feature type="binding site" evidence="7">
    <location>
        <position position="285"/>
    </location>
    <ligand>
        <name>glyoxylate</name>
        <dbReference type="ChEBI" id="CHEBI:36655"/>
    </ligand>
</feature>
<dbReference type="PIRSF" id="PIRSF000138">
    <property type="entry name" value="Al-hdrx_acd_dh"/>
    <property type="match status" value="1"/>
</dbReference>
<gene>
    <name evidence="9" type="ORF">DKW60_18810</name>
</gene>
<feature type="binding site" evidence="7">
    <location>
        <position position="261"/>
    </location>
    <ligand>
        <name>FMN</name>
        <dbReference type="ChEBI" id="CHEBI:58210"/>
    </ligand>
</feature>
<feature type="binding site" evidence="7">
    <location>
        <position position="116"/>
    </location>
    <ligand>
        <name>FMN</name>
        <dbReference type="ChEBI" id="CHEBI:58210"/>
    </ligand>
</feature>
<feature type="binding site" evidence="7">
    <location>
        <position position="139"/>
    </location>
    <ligand>
        <name>glyoxylate</name>
        <dbReference type="ChEBI" id="CHEBI:36655"/>
    </ligand>
</feature>
<protein>
    <submittedName>
        <fullName evidence="9">Alpha-hydroxy-acid oxidizing enzyme</fullName>
    </submittedName>
</protein>
<dbReference type="OrthoDB" id="9770452at2"/>
<dbReference type="GO" id="GO:0009060">
    <property type="term" value="P:aerobic respiration"/>
    <property type="evidence" value="ECO:0007669"/>
    <property type="project" value="TreeGrafter"/>
</dbReference>
<dbReference type="CDD" id="cd02809">
    <property type="entry name" value="alpha_hydroxyacid_oxid_FMN"/>
    <property type="match status" value="1"/>
</dbReference>
<evidence type="ECO:0000256" key="3">
    <source>
        <dbReference type="ARBA" id="ARBA00022643"/>
    </source>
</evidence>
<dbReference type="GO" id="GO:0004459">
    <property type="term" value="F:L-lactate dehydrogenase (NAD+) activity"/>
    <property type="evidence" value="ECO:0007669"/>
    <property type="project" value="TreeGrafter"/>
</dbReference>
<feature type="binding site" evidence="7">
    <location>
        <position position="283"/>
    </location>
    <ligand>
        <name>FMN</name>
        <dbReference type="ChEBI" id="CHEBI:58210"/>
    </ligand>
</feature>
<evidence type="ECO:0000256" key="1">
    <source>
        <dbReference type="ARBA" id="ARBA00001917"/>
    </source>
</evidence>
<dbReference type="Gene3D" id="3.20.20.70">
    <property type="entry name" value="Aldolase class I"/>
    <property type="match status" value="1"/>
</dbReference>
<dbReference type="PANTHER" id="PTHR10578:SF107">
    <property type="entry name" value="2-HYDROXYACID OXIDASE 1"/>
    <property type="match status" value="1"/>
</dbReference>
<feature type="binding site" evidence="7">
    <location>
        <position position="34"/>
    </location>
    <ligand>
        <name>glyoxylate</name>
        <dbReference type="ChEBI" id="CHEBI:36655"/>
    </ligand>
</feature>
<dbReference type="SUPFAM" id="SSF51395">
    <property type="entry name" value="FMN-linked oxidoreductases"/>
    <property type="match status" value="1"/>
</dbReference>
<feature type="binding site" evidence="7">
    <location>
        <begin position="87"/>
        <end position="89"/>
    </location>
    <ligand>
        <name>FMN</name>
        <dbReference type="ChEBI" id="CHEBI:58210"/>
    </ligand>
</feature>
<feature type="active site" description="Proton acceptor" evidence="6">
    <location>
        <position position="285"/>
    </location>
</feature>
<comment type="similarity">
    <text evidence="5">Belongs to the FMN-dependent alpha-hydroxy acid dehydrogenase family.</text>
</comment>
<evidence type="ECO:0000256" key="5">
    <source>
        <dbReference type="ARBA" id="ARBA00024042"/>
    </source>
</evidence>
<comment type="caution">
    <text evidence="9">The sequence shown here is derived from an EMBL/GenBank/DDBJ whole genome shotgun (WGS) entry which is preliminary data.</text>
</comment>
<dbReference type="EMBL" id="QGKM01000074">
    <property type="protein sequence ID" value="PWQ92890.1"/>
    <property type="molecule type" value="Genomic_DNA"/>
</dbReference>
<evidence type="ECO:0000256" key="7">
    <source>
        <dbReference type="PIRSR" id="PIRSR000138-2"/>
    </source>
</evidence>
<evidence type="ECO:0000259" key="8">
    <source>
        <dbReference type="PROSITE" id="PS51349"/>
    </source>
</evidence>
<keyword evidence="10" id="KW-1185">Reference proteome</keyword>
<keyword evidence="4" id="KW-0560">Oxidoreductase</keyword>
<evidence type="ECO:0000313" key="9">
    <source>
        <dbReference type="EMBL" id="PWQ92890.1"/>
    </source>
</evidence>
<name>A0A317C955_9GAMM</name>
<keyword evidence="2 7" id="KW-0285">Flavoprotein</keyword>
<dbReference type="GO" id="GO:0010181">
    <property type="term" value="F:FMN binding"/>
    <property type="evidence" value="ECO:0007669"/>
    <property type="project" value="InterPro"/>
</dbReference>
<dbReference type="AlphaFoldDB" id="A0A317C955"/>
<dbReference type="InterPro" id="IPR012133">
    <property type="entry name" value="Alpha-hydoxy_acid_DH_FMN"/>
</dbReference>
<dbReference type="InterPro" id="IPR013785">
    <property type="entry name" value="Aldolase_TIM"/>
</dbReference>
<comment type="cofactor">
    <cofactor evidence="1">
        <name>FMN</name>
        <dbReference type="ChEBI" id="CHEBI:58210"/>
    </cofactor>
</comment>
<dbReference type="InterPro" id="IPR037396">
    <property type="entry name" value="FMN_HAD"/>
</dbReference>
<evidence type="ECO:0000256" key="6">
    <source>
        <dbReference type="PIRSR" id="PIRSR000138-1"/>
    </source>
</evidence>
<feature type="domain" description="FMN hydroxy acid dehydrogenase" evidence="8">
    <location>
        <begin position="8"/>
        <end position="390"/>
    </location>
</feature>
<feature type="binding site" evidence="7">
    <location>
        <begin position="339"/>
        <end position="340"/>
    </location>
    <ligand>
        <name>FMN</name>
        <dbReference type="ChEBI" id="CHEBI:58210"/>
    </ligand>
</feature>
<dbReference type="InterPro" id="IPR000262">
    <property type="entry name" value="FMN-dep_DH"/>
</dbReference>
<feature type="binding site" evidence="7">
    <location>
        <position position="288"/>
    </location>
    <ligand>
        <name>glyoxylate</name>
        <dbReference type="ChEBI" id="CHEBI:36655"/>
    </ligand>
</feature>
<dbReference type="Pfam" id="PF01070">
    <property type="entry name" value="FMN_dh"/>
    <property type="match status" value="1"/>
</dbReference>
<evidence type="ECO:0000256" key="2">
    <source>
        <dbReference type="ARBA" id="ARBA00022630"/>
    </source>
</evidence>
<reference evidence="9 10" key="1">
    <citation type="submission" date="2018-05" db="EMBL/GenBank/DDBJ databases">
        <title>Leucothrix arctica sp. nov., isolated from Arctic seawater.</title>
        <authorList>
            <person name="Choi A."/>
            <person name="Baek K."/>
        </authorList>
    </citation>
    <scope>NUCLEOTIDE SEQUENCE [LARGE SCALE GENOMIC DNA]</scope>
    <source>
        <strain evidence="9 10">JCM 18388</strain>
    </source>
</reference>
<dbReference type="Proteomes" id="UP000245539">
    <property type="component" value="Unassembled WGS sequence"/>
</dbReference>
<sequence>MNEASVQHLKPLSACVPDLKNRARKRIPGFAFDYVEGGCNHEAALHRNRQALDAVQLRADYLAPYSPPDLSTTLFGQDYAAPFGIAPLGLTGIVWPNASLMHARAAKKANIPYVLSTLSTSSIEDAAACAEDNFWFQLYPPSDLAIRADLIKRAADTGCKNLIVTIDVAAAGHRPKDIKNGLAIPPKITPRSVFQSALRPQWSIATLKAGLPQFASILPYMKDLSNIQDVANYVRNTLKDVVDEPMLRTIRDSWQGNLIVKGINHADDALRAVAAGADGLIVSNHGGRQLDAAEASINTIESIKAAVPEHIVVMADSGVESGVDIARFLAQGASTVFSGRAFLYGVAAHGEAGAEHTIDILRDELQQVMSQLHCTDTSQIQRHKLNRNTE</sequence>
<accession>A0A317C955</accession>
<dbReference type="PANTHER" id="PTHR10578">
    <property type="entry name" value="S -2-HYDROXY-ACID OXIDASE-RELATED"/>
    <property type="match status" value="1"/>
</dbReference>
<dbReference type="FunFam" id="3.20.20.70:FF:000029">
    <property type="entry name" value="L-lactate dehydrogenase"/>
    <property type="match status" value="1"/>
</dbReference>
<evidence type="ECO:0000256" key="4">
    <source>
        <dbReference type="ARBA" id="ARBA00023002"/>
    </source>
</evidence>
<dbReference type="PROSITE" id="PS00557">
    <property type="entry name" value="FMN_HYDROXY_ACID_DH_1"/>
    <property type="match status" value="1"/>
</dbReference>
<dbReference type="PROSITE" id="PS51349">
    <property type="entry name" value="FMN_HYDROXY_ACID_DH_2"/>
    <property type="match status" value="1"/>
</dbReference>
<feature type="binding site" evidence="7">
    <location>
        <position position="174"/>
    </location>
    <ligand>
        <name>glyoxylate</name>
        <dbReference type="ChEBI" id="CHEBI:36655"/>
    </ligand>
</feature>
<dbReference type="InterPro" id="IPR008259">
    <property type="entry name" value="FMN_hydac_DH_AS"/>
</dbReference>
<organism evidence="9 10">
    <name type="scientific">Leucothrix pacifica</name>
    <dbReference type="NCBI Taxonomy" id="1247513"/>
    <lineage>
        <taxon>Bacteria</taxon>
        <taxon>Pseudomonadati</taxon>
        <taxon>Pseudomonadota</taxon>
        <taxon>Gammaproteobacteria</taxon>
        <taxon>Thiotrichales</taxon>
        <taxon>Thiotrichaceae</taxon>
        <taxon>Leucothrix</taxon>
    </lineage>
</organism>
<feature type="binding site" evidence="7">
    <location>
        <position position="137"/>
    </location>
    <ligand>
        <name>FMN</name>
        <dbReference type="ChEBI" id="CHEBI:58210"/>
    </ligand>
</feature>
<feature type="binding site" evidence="7">
    <location>
        <position position="165"/>
    </location>
    <ligand>
        <name>FMN</name>
        <dbReference type="ChEBI" id="CHEBI:58210"/>
    </ligand>
</feature>